<feature type="compositionally biased region" description="Acidic residues" evidence="1">
    <location>
        <begin position="41"/>
        <end position="56"/>
    </location>
</feature>
<comment type="caution">
    <text evidence="2">The sequence shown here is derived from an EMBL/GenBank/DDBJ whole genome shotgun (WGS) entry which is preliminary data.</text>
</comment>
<gene>
    <name evidence="2" type="ORF">BC792_11638</name>
</gene>
<evidence type="ECO:0000313" key="3">
    <source>
        <dbReference type="Proteomes" id="UP000325105"/>
    </source>
</evidence>
<keyword evidence="3" id="KW-1185">Reference proteome</keyword>
<reference evidence="2 3" key="1">
    <citation type="submission" date="2019-07" db="EMBL/GenBank/DDBJ databases">
        <title>Genomic Encyclopedia of Archaeal and Bacterial Type Strains, Phase II (KMG-II): from individual species to whole genera.</title>
        <authorList>
            <person name="Goeker M."/>
        </authorList>
    </citation>
    <scope>NUCLEOTIDE SEQUENCE [LARGE SCALE GENOMIC DNA]</scope>
    <source>
        <strain evidence="2 3">DSM 18850</strain>
    </source>
</reference>
<feature type="compositionally biased region" description="Acidic residues" evidence="1">
    <location>
        <begin position="70"/>
        <end position="81"/>
    </location>
</feature>
<sequence length="158" mass="17864">MENKEQNKNTEQPPILSSEELEREDMQGVDDTTAGDLRYNEEEDSFELDPVTEADEYDHPLPYDTAAPQGEDDNSTYDEENPYTQNEYQDTRAEVEADLDLLGTEAADESVQLDELDEQFAEGADEDTEEGVDEEGYPLRDDADGEDNPITDDPTQRT</sequence>
<protein>
    <submittedName>
        <fullName evidence="2">Uncharacterized protein</fullName>
    </submittedName>
</protein>
<dbReference type="Proteomes" id="UP000325105">
    <property type="component" value="Unassembled WGS sequence"/>
</dbReference>
<evidence type="ECO:0000313" key="2">
    <source>
        <dbReference type="EMBL" id="TYP92436.1"/>
    </source>
</evidence>
<feature type="region of interest" description="Disordered" evidence="1">
    <location>
        <begin position="1"/>
        <end position="158"/>
    </location>
</feature>
<dbReference type="EMBL" id="VNHX01000016">
    <property type="protein sequence ID" value="TYP92436.1"/>
    <property type="molecule type" value="Genomic_DNA"/>
</dbReference>
<name>A0A5S5DBC0_9SPHI</name>
<evidence type="ECO:0000256" key="1">
    <source>
        <dbReference type="SAM" id="MobiDB-lite"/>
    </source>
</evidence>
<proteinExistence type="predicted"/>
<accession>A0A5S5DBC0</accession>
<dbReference type="RefSeq" id="WP_148909267.1">
    <property type="nucleotide sequence ID" value="NZ_VNHX01000016.1"/>
</dbReference>
<organism evidence="2 3">
    <name type="scientific">Sphingobacterium allocomposti</name>
    <dbReference type="NCBI Taxonomy" id="415956"/>
    <lineage>
        <taxon>Bacteria</taxon>
        <taxon>Pseudomonadati</taxon>
        <taxon>Bacteroidota</taxon>
        <taxon>Sphingobacteriia</taxon>
        <taxon>Sphingobacteriales</taxon>
        <taxon>Sphingobacteriaceae</taxon>
        <taxon>Sphingobacterium</taxon>
    </lineage>
</organism>
<dbReference type="AlphaFoldDB" id="A0A5S5DBC0"/>
<dbReference type="OrthoDB" id="714337at2"/>
<feature type="compositionally biased region" description="Acidic residues" evidence="1">
    <location>
        <begin position="106"/>
        <end position="136"/>
    </location>
</feature>